<feature type="transmembrane region" description="Helical" evidence="1">
    <location>
        <begin position="39"/>
        <end position="57"/>
    </location>
</feature>
<dbReference type="EMBL" id="JACERN010000017">
    <property type="protein sequence ID" value="MBA4707705.1"/>
    <property type="molecule type" value="Genomic_DNA"/>
</dbReference>
<feature type="transmembrane region" description="Helical" evidence="1">
    <location>
        <begin position="107"/>
        <end position="129"/>
    </location>
</feature>
<dbReference type="Proteomes" id="UP000545606">
    <property type="component" value="Unassembled WGS sequence"/>
</dbReference>
<protein>
    <submittedName>
        <fullName evidence="2">Uncharacterized protein</fullName>
    </submittedName>
</protein>
<comment type="caution">
    <text evidence="2">The sequence shown here is derived from an EMBL/GenBank/DDBJ whole genome shotgun (WGS) entry which is preliminary data.</text>
</comment>
<evidence type="ECO:0000313" key="2">
    <source>
        <dbReference type="EMBL" id="MBA4707705.1"/>
    </source>
</evidence>
<proteinExistence type="predicted"/>
<evidence type="ECO:0000256" key="1">
    <source>
        <dbReference type="SAM" id="Phobius"/>
    </source>
</evidence>
<feature type="transmembrane region" description="Helical" evidence="1">
    <location>
        <begin position="141"/>
        <end position="160"/>
    </location>
</feature>
<dbReference type="AlphaFoldDB" id="A0A838Y9J1"/>
<accession>A0A838Y9J1</accession>
<keyword evidence="3" id="KW-1185">Reference proteome</keyword>
<sequence length="281" mass="31991">MNTQQRLDLLKSMRYTGHGGGLIRMHRAMRIEHFSRMRWAWIIGLPLLCNLVTLKLLPSITGLWFELTRWSIAVTGGMADVSALRVQEGWTRPMALPWLELSSSTPSFWQCWGNALAALLLLLLSFVISQERMPARYLLRLLAIIQGCSCLYFCVMPAAFSHSLSDYHHSCLEFVLALLLLVPWIHALTFYILDKPIWHKLLLTLLSMGYLCVEAPLHYFAAALALHFGSLLFMPLIFILGSLMVEVMMLIALYGWVMSWDTASADLFRRPSPRGPHVDTN</sequence>
<keyword evidence="1" id="KW-1133">Transmembrane helix</keyword>
<keyword evidence="1" id="KW-0472">Membrane</keyword>
<feature type="transmembrane region" description="Helical" evidence="1">
    <location>
        <begin position="205"/>
        <end position="226"/>
    </location>
</feature>
<gene>
    <name evidence="2" type="ORF">H2Z84_04785</name>
</gene>
<organism evidence="2 3">
    <name type="scientific">Aquitalea aquatica</name>
    <dbReference type="NCBI Taxonomy" id="3044273"/>
    <lineage>
        <taxon>Bacteria</taxon>
        <taxon>Pseudomonadati</taxon>
        <taxon>Pseudomonadota</taxon>
        <taxon>Betaproteobacteria</taxon>
        <taxon>Neisseriales</taxon>
        <taxon>Chromobacteriaceae</taxon>
        <taxon>Aquitalea</taxon>
    </lineage>
</organism>
<name>A0A838Y9J1_9NEIS</name>
<evidence type="ECO:0000313" key="3">
    <source>
        <dbReference type="Proteomes" id="UP000545606"/>
    </source>
</evidence>
<reference evidence="2 3" key="1">
    <citation type="submission" date="2020-07" db="EMBL/GenBank/DDBJ databases">
        <title>Draft genome sequence of violacein-producing bacteria and related species.</title>
        <authorList>
            <person name="Wilson H.S."/>
            <person name="De Leon M.E."/>
        </authorList>
    </citation>
    <scope>NUCLEOTIDE SEQUENCE [LARGE SCALE GENOMIC DNA]</scope>
    <source>
        <strain evidence="2 3">HSC-21Su07</strain>
    </source>
</reference>
<feature type="transmembrane region" description="Helical" evidence="1">
    <location>
        <begin position="172"/>
        <end position="193"/>
    </location>
</feature>
<feature type="transmembrane region" description="Helical" evidence="1">
    <location>
        <begin position="232"/>
        <end position="257"/>
    </location>
</feature>
<dbReference type="RefSeq" id="WP_181834957.1">
    <property type="nucleotide sequence ID" value="NZ_JACERN010000017.1"/>
</dbReference>
<keyword evidence="1" id="KW-0812">Transmembrane</keyword>